<proteinExistence type="predicted"/>
<sequence>MGRDLSPDDHDDAPIEAGASLEVWDRRTVLETFGETDLRVQGPKKVAEDGPTYISIHAGPEDDKYDDAGGHCHITLEPEDAQQLAAALLQASEDDPDILLDEGDTTLIHNHDKGADGK</sequence>
<dbReference type="RefSeq" id="WP_224829974.1">
    <property type="nucleotide sequence ID" value="NZ_JAIVEF010000033.1"/>
</dbReference>
<reference evidence="1 2" key="1">
    <citation type="journal article" date="2019" name="Int. J. Syst. Evol. Microbiol.">
        <title>The Global Catalogue of Microorganisms (GCM) 10K type strain sequencing project: providing services to taxonomists for standard genome sequencing and annotation.</title>
        <authorList>
            <consortium name="The Broad Institute Genomics Platform"/>
            <consortium name="The Broad Institute Genome Sequencing Center for Infectious Disease"/>
            <person name="Wu L."/>
            <person name="Ma J."/>
        </authorList>
    </citation>
    <scope>NUCLEOTIDE SEQUENCE [LARGE SCALE GENOMIC DNA]</scope>
    <source>
        <strain evidence="1 2">CGMCC 1.15824</strain>
    </source>
</reference>
<evidence type="ECO:0000313" key="1">
    <source>
        <dbReference type="EMBL" id="MFC4990489.1"/>
    </source>
</evidence>
<comment type="caution">
    <text evidence="1">The sequence shown here is derived from an EMBL/GenBank/DDBJ whole genome shotgun (WGS) entry which is preliminary data.</text>
</comment>
<keyword evidence="2" id="KW-1185">Reference proteome</keyword>
<gene>
    <name evidence="1" type="ORF">ACFPFO_22610</name>
</gene>
<protein>
    <submittedName>
        <fullName evidence="1">Uncharacterized protein</fullName>
    </submittedName>
</protein>
<dbReference type="AlphaFoldDB" id="A0ABD5QNA8"/>
<name>A0ABD5QNA8_9EURY</name>
<accession>A0ABD5QNA8</accession>
<dbReference type="Proteomes" id="UP001595925">
    <property type="component" value="Unassembled WGS sequence"/>
</dbReference>
<dbReference type="EMBL" id="JBHSJG010000075">
    <property type="protein sequence ID" value="MFC4990489.1"/>
    <property type="molecule type" value="Genomic_DNA"/>
</dbReference>
<evidence type="ECO:0000313" key="2">
    <source>
        <dbReference type="Proteomes" id="UP001595925"/>
    </source>
</evidence>
<organism evidence="1 2">
    <name type="scientific">Saliphagus infecundisoli</name>
    <dbReference type="NCBI Taxonomy" id="1849069"/>
    <lineage>
        <taxon>Archaea</taxon>
        <taxon>Methanobacteriati</taxon>
        <taxon>Methanobacteriota</taxon>
        <taxon>Stenosarchaea group</taxon>
        <taxon>Halobacteria</taxon>
        <taxon>Halobacteriales</taxon>
        <taxon>Natrialbaceae</taxon>
        <taxon>Saliphagus</taxon>
    </lineage>
</organism>